<gene>
    <name evidence="5" type="ORF">HID58_079218</name>
</gene>
<feature type="compositionally biased region" description="Basic and acidic residues" evidence="3">
    <location>
        <begin position="777"/>
        <end position="786"/>
    </location>
</feature>
<dbReference type="PANTHER" id="PTHR43176:SF2">
    <property type="entry name" value="3-HYDROXYISOBUTYRYL-COA HYDROLASE-LIKE PROTEIN 5"/>
    <property type="match status" value="1"/>
</dbReference>
<organism evidence="5 6">
    <name type="scientific">Brassica napus</name>
    <name type="common">Rape</name>
    <dbReference type="NCBI Taxonomy" id="3708"/>
    <lineage>
        <taxon>Eukaryota</taxon>
        <taxon>Viridiplantae</taxon>
        <taxon>Streptophyta</taxon>
        <taxon>Embryophyta</taxon>
        <taxon>Tracheophyta</taxon>
        <taxon>Spermatophyta</taxon>
        <taxon>Magnoliopsida</taxon>
        <taxon>eudicotyledons</taxon>
        <taxon>Gunneridae</taxon>
        <taxon>Pentapetalae</taxon>
        <taxon>rosids</taxon>
        <taxon>malvids</taxon>
        <taxon>Brassicales</taxon>
        <taxon>Brassicaceae</taxon>
        <taxon>Brassiceae</taxon>
        <taxon>Brassica</taxon>
    </lineage>
</organism>
<comment type="caution">
    <text evidence="5">The sequence shown here is derived from an EMBL/GenBank/DDBJ whole genome shotgun (WGS) entry which is preliminary data.</text>
</comment>
<dbReference type="InterPro" id="IPR045004">
    <property type="entry name" value="ECH_dom"/>
</dbReference>
<keyword evidence="1 2" id="KW-0378">Hydrolase</keyword>
<name>A0ABQ7Y1E3_BRANA</name>
<dbReference type="Gene3D" id="3.90.226.10">
    <property type="entry name" value="2-enoyl-CoA Hydratase, Chain A, domain 1"/>
    <property type="match status" value="2"/>
</dbReference>
<comment type="pathway">
    <text evidence="2">Amino-acid degradation; L-valine degradation.</text>
</comment>
<dbReference type="Proteomes" id="UP000824890">
    <property type="component" value="Unassembled WGS sequence"/>
</dbReference>
<feature type="domain" description="Enoyl-CoA hydratase/isomerase" evidence="4">
    <location>
        <begin position="22"/>
        <end position="195"/>
    </location>
</feature>
<comment type="function">
    <text evidence="2">Hydrolyzes 3-hydroxyisobutyryl-CoA (HIBYL-CoA), a saline catabolite. Has high activity toward isobutyryl-CoA. Could be an isobutyryl-CoA dehydrogenase that functions in valine catabolism.</text>
</comment>
<accession>A0ABQ7Y1E3</accession>
<feature type="region of interest" description="Disordered" evidence="3">
    <location>
        <begin position="777"/>
        <end position="796"/>
    </location>
</feature>
<evidence type="ECO:0000256" key="2">
    <source>
        <dbReference type="RuleBase" id="RU369070"/>
    </source>
</evidence>
<proteinExistence type="inferred from homology"/>
<comment type="similarity">
    <text evidence="2">Belongs to the enoyl-CoA hydratase/isomerase family.</text>
</comment>
<dbReference type="Pfam" id="PF16113">
    <property type="entry name" value="ECH_2"/>
    <property type="match status" value="3"/>
</dbReference>
<evidence type="ECO:0000259" key="4">
    <source>
        <dbReference type="Pfam" id="PF16113"/>
    </source>
</evidence>
<dbReference type="InterPro" id="IPR029045">
    <property type="entry name" value="ClpP/crotonase-like_dom_sf"/>
</dbReference>
<sequence>MAQEGRNIIDEQVVVGEEKGSVRLATLNRPRQLNVISSEVVLKLAEFLETWEKDDKTKLILIKGAGRAFSAGGDLKMFYDGRESKDSCLEVVYRMYWLCYHIHSYKKTQVSLVNGISMGGGASLMVPMKFSVVTEKTVFATPEASIGFHTDCGFSYIHSRLPGHLGEFLALTGARLNGKELVAIGMATHFVPSAMPSLLFIYCNCSNVLRPMISEMLLPLASLLNFQKLADLEARLVSLDSGDVDVVRSTIEEFSEKVDLDKDSILNKQTIIDECFSKESVKQIIQAFEAEGSKEGNEWITPVIKGLKRSSPTGLKITLRSIREGRKQTLSDCLKKEFRITINILRSTISPDVYEGIRALTIDKDSSPKWSPATLDEVAEEKINLVFEPLEDDIELHIPETEENRLKGDSSVNDIGFVRRLAERACKLEMAQEAQDIDEQVVVGEQKGSVRWATLDRTRQLNVVISSEVVLMHAEDLETWEKDDNAKLIVINGFGRRSFPADELKMFYDDQYSGLKNVYRMYWLCYHIHTYKKTQVSLVLAMTLGGGGAPLMLPAKFSVVTEYTDFATPEANFGFHIECGFSYIHSRLPGHLGEFLALTGAILNGKEIVAIGMATHFVPRALPSYFIKCGILLTDVVRSTIEEFSEKVDLDKDSILNKQSIIDACFSKESVKQIIQAFEAGGSKEGNEWITRILKCPKESSPTALKINLRSIREARNQTLGDCLKKEFRITGVRALTIAKDNCPRWNPATLDEVDDEKIKLVFKPLEDDLELRIPETEENRWEGKAETSGFASVRG</sequence>
<evidence type="ECO:0000313" key="5">
    <source>
        <dbReference type="EMBL" id="KAH0862007.1"/>
    </source>
</evidence>
<protein>
    <recommendedName>
        <fullName evidence="2">3-hydroxyisobutyryl-CoA hydrolase</fullName>
        <shortName evidence="2">HIB-CoA hydrolase</shortName>
        <shortName evidence="2">HIBYL-CoA-H</shortName>
        <ecNumber evidence="2">3.1.2.4</ecNumber>
    </recommendedName>
    <alternativeName>
        <fullName evidence="2">3-hydroxyisobutyryl-coenzyme A hydrolase</fullName>
    </alternativeName>
</protein>
<keyword evidence="6" id="KW-1185">Reference proteome</keyword>
<feature type="domain" description="Enoyl-CoA hydratase/isomerase" evidence="4">
    <location>
        <begin position="225"/>
        <end position="387"/>
    </location>
</feature>
<comment type="catalytic activity">
    <reaction evidence="2">
        <text>3-hydroxy-2-methylpropanoyl-CoA + H2O = 3-hydroxy-2-methylpropanoate + CoA + H(+)</text>
        <dbReference type="Rhea" id="RHEA:20888"/>
        <dbReference type="ChEBI" id="CHEBI:11805"/>
        <dbReference type="ChEBI" id="CHEBI:15377"/>
        <dbReference type="ChEBI" id="CHEBI:15378"/>
        <dbReference type="ChEBI" id="CHEBI:57287"/>
        <dbReference type="ChEBI" id="CHEBI:57340"/>
        <dbReference type="EC" id="3.1.2.4"/>
    </reaction>
</comment>
<dbReference type="CDD" id="cd06558">
    <property type="entry name" value="crotonase-like"/>
    <property type="match status" value="2"/>
</dbReference>
<evidence type="ECO:0000256" key="3">
    <source>
        <dbReference type="SAM" id="MobiDB-lite"/>
    </source>
</evidence>
<dbReference type="EC" id="3.1.2.4" evidence="2"/>
<reference evidence="5 6" key="1">
    <citation type="submission" date="2021-05" db="EMBL/GenBank/DDBJ databases">
        <title>Genome Assembly of Synthetic Allotetraploid Brassica napus Reveals Homoeologous Exchanges between Subgenomes.</title>
        <authorList>
            <person name="Davis J.T."/>
        </authorList>
    </citation>
    <scope>NUCLEOTIDE SEQUENCE [LARGE SCALE GENOMIC DNA]</scope>
    <source>
        <strain evidence="6">cv. Da-Ae</strain>
        <tissue evidence="5">Seedling</tissue>
    </source>
</reference>
<evidence type="ECO:0000256" key="1">
    <source>
        <dbReference type="ARBA" id="ARBA00022801"/>
    </source>
</evidence>
<feature type="domain" description="Enoyl-CoA hydratase/isomerase" evidence="4">
    <location>
        <begin position="450"/>
        <end position="763"/>
    </location>
</feature>
<evidence type="ECO:0000313" key="6">
    <source>
        <dbReference type="Proteomes" id="UP000824890"/>
    </source>
</evidence>
<dbReference type="EMBL" id="JAGKQM010000018">
    <property type="protein sequence ID" value="KAH0862007.1"/>
    <property type="molecule type" value="Genomic_DNA"/>
</dbReference>
<dbReference type="SUPFAM" id="SSF52096">
    <property type="entry name" value="ClpP/crotonase"/>
    <property type="match status" value="2"/>
</dbReference>
<dbReference type="PANTHER" id="PTHR43176">
    <property type="entry name" value="3-HYDROXYISOBUTYRYL-COA HYDROLASE-RELATED"/>
    <property type="match status" value="1"/>
</dbReference>
<dbReference type="InterPro" id="IPR032259">
    <property type="entry name" value="HIBYL-CoA-H"/>
</dbReference>